<gene>
    <name evidence="2" type="ORF">PXEA_LOCUS27655</name>
</gene>
<comment type="caution">
    <text evidence="2">The sequence shown here is derived from an EMBL/GenBank/DDBJ whole genome shotgun (WGS) entry which is preliminary data.</text>
</comment>
<reference evidence="2" key="1">
    <citation type="submission" date="2018-11" db="EMBL/GenBank/DDBJ databases">
        <authorList>
            <consortium name="Pathogen Informatics"/>
        </authorList>
    </citation>
    <scope>NUCLEOTIDE SEQUENCE</scope>
</reference>
<proteinExistence type="predicted"/>
<dbReference type="Proteomes" id="UP000784294">
    <property type="component" value="Unassembled WGS sequence"/>
</dbReference>
<organism evidence="2 3">
    <name type="scientific">Protopolystoma xenopodis</name>
    <dbReference type="NCBI Taxonomy" id="117903"/>
    <lineage>
        <taxon>Eukaryota</taxon>
        <taxon>Metazoa</taxon>
        <taxon>Spiralia</taxon>
        <taxon>Lophotrochozoa</taxon>
        <taxon>Platyhelminthes</taxon>
        <taxon>Monogenea</taxon>
        <taxon>Polyopisthocotylea</taxon>
        <taxon>Polystomatidea</taxon>
        <taxon>Polystomatidae</taxon>
        <taxon>Protopolystoma</taxon>
    </lineage>
</organism>
<evidence type="ECO:0000256" key="1">
    <source>
        <dbReference type="SAM" id="Phobius"/>
    </source>
</evidence>
<name>A0A448XDD0_9PLAT</name>
<keyword evidence="1" id="KW-1133">Transmembrane helix</keyword>
<dbReference type="EMBL" id="CAAALY010247213">
    <property type="protein sequence ID" value="VEL34215.1"/>
    <property type="molecule type" value="Genomic_DNA"/>
</dbReference>
<dbReference type="AlphaFoldDB" id="A0A448XDD0"/>
<protein>
    <submittedName>
        <fullName evidence="2">Uncharacterized protein</fullName>
    </submittedName>
</protein>
<accession>A0A448XDD0</accession>
<evidence type="ECO:0000313" key="2">
    <source>
        <dbReference type="EMBL" id="VEL34215.1"/>
    </source>
</evidence>
<sequence>MRCCFGCARFCNDTDRIASNGCKRDLPTLMKLVRYRRIERRKMVWLSRTFPVVLVGLVISSSCITPCADVSLASSSNSTYFETQPQNLGLVS</sequence>
<keyword evidence="3" id="KW-1185">Reference proteome</keyword>
<feature type="transmembrane region" description="Helical" evidence="1">
    <location>
        <begin position="43"/>
        <end position="62"/>
    </location>
</feature>
<keyword evidence="1" id="KW-0812">Transmembrane</keyword>
<keyword evidence="1" id="KW-0472">Membrane</keyword>
<evidence type="ECO:0000313" key="3">
    <source>
        <dbReference type="Proteomes" id="UP000784294"/>
    </source>
</evidence>